<organism evidence="5 6">
    <name type="scientific">Salinithrix halophila</name>
    <dbReference type="NCBI Taxonomy" id="1485204"/>
    <lineage>
        <taxon>Bacteria</taxon>
        <taxon>Bacillati</taxon>
        <taxon>Bacillota</taxon>
        <taxon>Bacilli</taxon>
        <taxon>Bacillales</taxon>
        <taxon>Thermoactinomycetaceae</taxon>
        <taxon>Salinithrix</taxon>
    </lineage>
</organism>
<evidence type="ECO:0000256" key="3">
    <source>
        <dbReference type="ARBA" id="ARBA00023163"/>
    </source>
</evidence>
<dbReference type="Proteomes" id="UP001595843">
    <property type="component" value="Unassembled WGS sequence"/>
</dbReference>
<dbReference type="NCBIfam" id="NF033788">
    <property type="entry name" value="HTH_metalloreg"/>
    <property type="match status" value="1"/>
</dbReference>
<dbReference type="SMART" id="SM00418">
    <property type="entry name" value="HTH_ARSR"/>
    <property type="match status" value="1"/>
</dbReference>
<dbReference type="RefSeq" id="WP_380702701.1">
    <property type="nucleotide sequence ID" value="NZ_JBHSAP010000007.1"/>
</dbReference>
<dbReference type="InterPro" id="IPR001845">
    <property type="entry name" value="HTH_ArsR_DNA-bd_dom"/>
</dbReference>
<keyword evidence="2" id="KW-0238">DNA-binding</keyword>
<comment type="caution">
    <text evidence="5">The sequence shown here is derived from an EMBL/GenBank/DDBJ whole genome shotgun (WGS) entry which is preliminary data.</text>
</comment>
<dbReference type="Gene3D" id="1.10.10.10">
    <property type="entry name" value="Winged helix-like DNA-binding domain superfamily/Winged helix DNA-binding domain"/>
    <property type="match status" value="1"/>
</dbReference>
<dbReference type="SUPFAM" id="SSF46785">
    <property type="entry name" value="Winged helix' DNA-binding domain"/>
    <property type="match status" value="1"/>
</dbReference>
<keyword evidence="6" id="KW-1185">Reference proteome</keyword>
<feature type="domain" description="HTH arsR-type" evidence="4">
    <location>
        <begin position="3"/>
        <end position="95"/>
    </location>
</feature>
<evidence type="ECO:0000313" key="6">
    <source>
        <dbReference type="Proteomes" id="UP001595843"/>
    </source>
</evidence>
<dbReference type="Pfam" id="PF01022">
    <property type="entry name" value="HTH_5"/>
    <property type="match status" value="1"/>
</dbReference>
<protein>
    <submittedName>
        <fullName evidence="5">ArsR/SmtB family transcription factor</fullName>
    </submittedName>
</protein>
<evidence type="ECO:0000259" key="4">
    <source>
        <dbReference type="PROSITE" id="PS50987"/>
    </source>
</evidence>
<evidence type="ECO:0000256" key="2">
    <source>
        <dbReference type="ARBA" id="ARBA00023125"/>
    </source>
</evidence>
<sequence length="113" mass="13026">MRLELGWEELAECNKAMGDPSRLRMLALLKTEDLCVCELVEILGMSQPAVSQHMRKLKNAQLVKERRRGQWVIYSLDGERLPYFQSVVDHLPDLSDEIRALKTSGKKVLCDKR</sequence>
<dbReference type="EMBL" id="JBHSAP010000007">
    <property type="protein sequence ID" value="MFC4076131.1"/>
    <property type="molecule type" value="Genomic_DNA"/>
</dbReference>
<reference evidence="6" key="1">
    <citation type="journal article" date="2019" name="Int. J. Syst. Evol. Microbiol.">
        <title>The Global Catalogue of Microorganisms (GCM) 10K type strain sequencing project: providing services to taxonomists for standard genome sequencing and annotation.</title>
        <authorList>
            <consortium name="The Broad Institute Genomics Platform"/>
            <consortium name="The Broad Institute Genome Sequencing Center for Infectious Disease"/>
            <person name="Wu L."/>
            <person name="Ma J."/>
        </authorList>
    </citation>
    <scope>NUCLEOTIDE SEQUENCE [LARGE SCALE GENOMIC DNA]</scope>
    <source>
        <strain evidence="6">IBRC-M 10813</strain>
    </source>
</reference>
<keyword evidence="1" id="KW-0805">Transcription regulation</keyword>
<dbReference type="InterPro" id="IPR036390">
    <property type="entry name" value="WH_DNA-bd_sf"/>
</dbReference>
<dbReference type="InterPro" id="IPR011991">
    <property type="entry name" value="ArsR-like_HTH"/>
</dbReference>
<keyword evidence="3" id="KW-0804">Transcription</keyword>
<dbReference type="InterPro" id="IPR036388">
    <property type="entry name" value="WH-like_DNA-bd_sf"/>
</dbReference>
<proteinExistence type="predicted"/>
<dbReference type="InterPro" id="IPR051081">
    <property type="entry name" value="HTH_MetalResp_TranReg"/>
</dbReference>
<gene>
    <name evidence="5" type="ORF">ACFOUO_04835</name>
</gene>
<evidence type="ECO:0000256" key="1">
    <source>
        <dbReference type="ARBA" id="ARBA00023015"/>
    </source>
</evidence>
<dbReference type="PROSITE" id="PS50987">
    <property type="entry name" value="HTH_ARSR_2"/>
    <property type="match status" value="1"/>
</dbReference>
<name>A0ABV8JB62_9BACL</name>
<dbReference type="PANTHER" id="PTHR33154:SF18">
    <property type="entry name" value="ARSENICAL RESISTANCE OPERON REPRESSOR"/>
    <property type="match status" value="1"/>
</dbReference>
<accession>A0ABV8JB62</accession>
<evidence type="ECO:0000313" key="5">
    <source>
        <dbReference type="EMBL" id="MFC4076131.1"/>
    </source>
</evidence>
<dbReference type="PANTHER" id="PTHR33154">
    <property type="entry name" value="TRANSCRIPTIONAL REGULATOR, ARSR FAMILY"/>
    <property type="match status" value="1"/>
</dbReference>
<dbReference type="PRINTS" id="PR00778">
    <property type="entry name" value="HTHARSR"/>
</dbReference>
<dbReference type="CDD" id="cd00090">
    <property type="entry name" value="HTH_ARSR"/>
    <property type="match status" value="1"/>
</dbReference>